<dbReference type="GO" id="GO:0016757">
    <property type="term" value="F:glycosyltransferase activity"/>
    <property type="evidence" value="ECO:0007669"/>
    <property type="project" value="UniProtKB-KW"/>
</dbReference>
<name>A0A7N0UAF8_KALFE</name>
<comment type="subcellular location">
    <subcellularLocation>
        <location evidence="1">Membrane</location>
        <topology evidence="1">Single-pass type II membrane protein</topology>
    </subcellularLocation>
</comment>
<evidence type="ECO:0000256" key="5">
    <source>
        <dbReference type="ARBA" id="ARBA00022679"/>
    </source>
</evidence>
<protein>
    <recommendedName>
        <fullName evidence="13">O-fucosyltransferase family protein</fullName>
    </recommendedName>
</protein>
<keyword evidence="5" id="KW-0808">Transferase</keyword>
<evidence type="ECO:0000256" key="2">
    <source>
        <dbReference type="ARBA" id="ARBA00004881"/>
    </source>
</evidence>
<evidence type="ECO:0000256" key="7">
    <source>
        <dbReference type="ARBA" id="ARBA00022968"/>
    </source>
</evidence>
<evidence type="ECO:0000256" key="12">
    <source>
        <dbReference type="ARBA" id="ARBA00023277"/>
    </source>
</evidence>
<feature type="compositionally biased region" description="Acidic residues" evidence="14">
    <location>
        <begin position="40"/>
        <end position="50"/>
    </location>
</feature>
<comment type="similarity">
    <text evidence="3">Belongs to the glycosyltransferase GT106 family.</text>
</comment>
<keyword evidence="9" id="KW-0472">Membrane</keyword>
<keyword evidence="8" id="KW-1133">Transmembrane helix</keyword>
<dbReference type="GO" id="GO:0006004">
    <property type="term" value="P:fucose metabolic process"/>
    <property type="evidence" value="ECO:0007669"/>
    <property type="project" value="UniProtKB-KW"/>
</dbReference>
<sequence>MSTGGDNSSSGSPRSTTTRRRVADFVDAEKAPINHTEWISDNDEESDDEPSSSHIHNRNHHYHHQPLMKYFLIRRRMCLCVPEAWLLRIEDVVYWAANLMQFVRPGRKSAGRRILGILMLMAVVSLFSKVSVMSINIVHFKDDHSTTQRVVSEVDDSTTTSSTVSVGSVMPTRGLEKYPIPEIWKKPDSDNFYQCLSRPRTHRKIGAKTNGYLLIHANGGLNQMRTGYSPEIEEIGKTLVSRLRNNGDPYIALHLRYEKDMLAFTGCSHNLTSAEAGELRVMRYNVKHWKEKDIDSKARRLEGGCPMSPREAALFLKAMGYPSTAIIYIVAGEIYGSESLASFKSEYPNVFSHSTLATGEELEPFRNYQNRLAALDYLVALESDVFVYTYDGNMAKAVQGHRIFEGFRKTINPDRLNFVRAIDKLDEGALTWEDFCSQVKRKHRNRLGAPYLRKSEEIFYANPLPACVCNKSREQEA</sequence>
<dbReference type="OMA" id="WIFLVER"/>
<evidence type="ECO:0000256" key="1">
    <source>
        <dbReference type="ARBA" id="ARBA00004606"/>
    </source>
</evidence>
<evidence type="ECO:0000313" key="16">
    <source>
        <dbReference type="Proteomes" id="UP000594263"/>
    </source>
</evidence>
<keyword evidence="16" id="KW-1185">Reference proteome</keyword>
<dbReference type="GO" id="GO:0016020">
    <property type="term" value="C:membrane"/>
    <property type="evidence" value="ECO:0007669"/>
    <property type="project" value="UniProtKB-SubCell"/>
</dbReference>
<evidence type="ECO:0000256" key="14">
    <source>
        <dbReference type="SAM" id="MobiDB-lite"/>
    </source>
</evidence>
<dbReference type="GO" id="GO:0005737">
    <property type="term" value="C:cytoplasm"/>
    <property type="evidence" value="ECO:0007669"/>
    <property type="project" value="TreeGrafter"/>
</dbReference>
<evidence type="ECO:0000256" key="6">
    <source>
        <dbReference type="ARBA" id="ARBA00022692"/>
    </source>
</evidence>
<dbReference type="Proteomes" id="UP000594263">
    <property type="component" value="Unplaced"/>
</dbReference>
<proteinExistence type="inferred from homology"/>
<evidence type="ECO:0000256" key="10">
    <source>
        <dbReference type="ARBA" id="ARBA00023180"/>
    </source>
</evidence>
<feature type="compositionally biased region" description="Basic and acidic residues" evidence="14">
    <location>
        <begin position="21"/>
        <end position="32"/>
    </location>
</feature>
<dbReference type="PANTHER" id="PTHR31741:SF4">
    <property type="entry name" value="O-FUCOSYLTRANSFERASE 28"/>
    <property type="match status" value="1"/>
</dbReference>
<evidence type="ECO:0000256" key="8">
    <source>
        <dbReference type="ARBA" id="ARBA00022989"/>
    </source>
</evidence>
<dbReference type="Pfam" id="PF10250">
    <property type="entry name" value="O-FucT"/>
    <property type="match status" value="1"/>
</dbReference>
<organism evidence="15 16">
    <name type="scientific">Kalanchoe fedtschenkoi</name>
    <name type="common">Lavender scallops</name>
    <name type="synonym">South American air plant</name>
    <dbReference type="NCBI Taxonomy" id="63787"/>
    <lineage>
        <taxon>Eukaryota</taxon>
        <taxon>Viridiplantae</taxon>
        <taxon>Streptophyta</taxon>
        <taxon>Embryophyta</taxon>
        <taxon>Tracheophyta</taxon>
        <taxon>Spermatophyta</taxon>
        <taxon>Magnoliopsida</taxon>
        <taxon>eudicotyledons</taxon>
        <taxon>Gunneridae</taxon>
        <taxon>Pentapetalae</taxon>
        <taxon>Saxifragales</taxon>
        <taxon>Crassulaceae</taxon>
        <taxon>Kalanchoe</taxon>
    </lineage>
</organism>
<accession>A0A7N0UAF8</accession>
<dbReference type="Gramene" id="Kaladp0058s0625.1.v1.1">
    <property type="protein sequence ID" value="Kaladp0058s0625.1.v1.1"/>
    <property type="gene ID" value="Kaladp0058s0625.v1.1"/>
</dbReference>
<evidence type="ECO:0000313" key="15">
    <source>
        <dbReference type="EnsemblPlants" id="Kaladp0058s0625.1.v1.1"/>
    </source>
</evidence>
<dbReference type="EnsemblPlants" id="Kaladp0058s0625.1.v1.1">
    <property type="protein sequence ID" value="Kaladp0058s0625.1.v1.1"/>
    <property type="gene ID" value="Kaladp0058s0625.v1.1"/>
</dbReference>
<keyword evidence="12" id="KW-0119">Carbohydrate metabolism</keyword>
<evidence type="ECO:0000256" key="9">
    <source>
        <dbReference type="ARBA" id="ARBA00023136"/>
    </source>
</evidence>
<evidence type="ECO:0000256" key="11">
    <source>
        <dbReference type="ARBA" id="ARBA00023253"/>
    </source>
</evidence>
<keyword evidence="7" id="KW-0735">Signal-anchor</keyword>
<evidence type="ECO:0000256" key="4">
    <source>
        <dbReference type="ARBA" id="ARBA00022676"/>
    </source>
</evidence>
<keyword evidence="4" id="KW-0328">Glycosyltransferase</keyword>
<dbReference type="PANTHER" id="PTHR31741">
    <property type="entry name" value="OS02G0726500 PROTEIN-RELATED"/>
    <property type="match status" value="1"/>
</dbReference>
<evidence type="ECO:0000256" key="13">
    <source>
        <dbReference type="ARBA" id="ARBA00030350"/>
    </source>
</evidence>
<dbReference type="InterPro" id="IPR019378">
    <property type="entry name" value="GDP-Fuc_O-FucTrfase"/>
</dbReference>
<reference evidence="15" key="1">
    <citation type="submission" date="2021-01" db="UniProtKB">
        <authorList>
            <consortium name="EnsemblPlants"/>
        </authorList>
    </citation>
    <scope>IDENTIFICATION</scope>
</reference>
<comment type="pathway">
    <text evidence="2">Glycan metabolism.</text>
</comment>
<keyword evidence="10" id="KW-0325">Glycoprotein</keyword>
<keyword evidence="11" id="KW-0294">Fucose metabolism</keyword>
<keyword evidence="6" id="KW-0812">Transmembrane</keyword>
<feature type="region of interest" description="Disordered" evidence="14">
    <location>
        <begin position="1"/>
        <end position="58"/>
    </location>
</feature>
<evidence type="ECO:0000256" key="3">
    <source>
        <dbReference type="ARBA" id="ARBA00007737"/>
    </source>
</evidence>
<dbReference type="AlphaFoldDB" id="A0A7N0UAF8"/>